<dbReference type="InterPro" id="IPR035979">
    <property type="entry name" value="RBD_domain_sf"/>
</dbReference>
<reference evidence="4" key="3">
    <citation type="submission" date="2023-03" db="UniProtKB">
        <authorList>
            <consortium name="EnsemblPlants"/>
        </authorList>
    </citation>
    <scope>IDENTIFICATION</scope>
    <source>
        <strain evidence="4">cv. Chiifu-401-42</strain>
    </source>
</reference>
<dbReference type="PANTHER" id="PTHR32343:SF70">
    <property type="entry name" value="RRM DOMAIN-CONTAINING PROTEIN"/>
    <property type="match status" value="1"/>
</dbReference>
<proteinExistence type="predicted"/>
<dbReference type="PANTHER" id="PTHR32343">
    <property type="entry name" value="SERINE/ARGININE-RICH SPLICING FACTOR"/>
    <property type="match status" value="1"/>
</dbReference>
<dbReference type="Gramene" id="Bra036514.1">
    <property type="protein sequence ID" value="Bra036514.1-P"/>
    <property type="gene ID" value="Bra036514"/>
</dbReference>
<dbReference type="GO" id="GO:0003723">
    <property type="term" value="F:RNA binding"/>
    <property type="evidence" value="ECO:0007669"/>
    <property type="project" value="UniProtKB-UniRule"/>
</dbReference>
<sequence>MIMAVPEKADVKVDSSEQNLDNNTASLETTMMPPSPDDQNPESNSSVETPNSTKGSEGDLKSEITQMDVKFSKLNPMAREYVPQPLAPTLPVFVENSLWFTNSFAMQPVFVENSLWFTNSFAMQPVFVENSLWFTNSFAMQPVFVENSLWFTNSFAMQPVFVENSLWFTNSFAMQAFSAEDNDLFDTRIVDCRTCGDNKSSLRLAFIEFADEEGARSAVSLSGTLFGSYPIKVRLSKTAIAPVDPSLLPKSQDEREKCAKTVYCTNIDKKVTQMELEDFFKTACGEVESAVSALNCSGIVLGGLPLWVSQSKTPVRLDQPNLNQC</sequence>
<evidence type="ECO:0000256" key="2">
    <source>
        <dbReference type="SAM" id="MobiDB-lite"/>
    </source>
</evidence>
<feature type="compositionally biased region" description="Polar residues" evidence="2">
    <location>
        <begin position="16"/>
        <end position="29"/>
    </location>
</feature>
<name>M4F605_BRACM</name>
<dbReference type="InterPro" id="IPR000504">
    <property type="entry name" value="RRM_dom"/>
</dbReference>
<feature type="compositionally biased region" description="Polar residues" evidence="2">
    <location>
        <begin position="37"/>
        <end position="55"/>
    </location>
</feature>
<reference evidence="4 5" key="2">
    <citation type="journal article" date="2018" name="Hortic Res">
        <title>Improved Brassica rapa reference genome by single-molecule sequencing and chromosome conformation capture technologies.</title>
        <authorList>
            <person name="Zhang L."/>
            <person name="Cai X."/>
            <person name="Wu J."/>
            <person name="Liu M."/>
            <person name="Grob S."/>
            <person name="Cheng F."/>
            <person name="Liang J."/>
            <person name="Cai C."/>
            <person name="Liu Z."/>
            <person name="Liu B."/>
            <person name="Wang F."/>
            <person name="Li S."/>
            <person name="Liu F."/>
            <person name="Li X."/>
            <person name="Cheng L."/>
            <person name="Yang W."/>
            <person name="Li M.H."/>
            <person name="Grossniklaus U."/>
            <person name="Zheng H."/>
            <person name="Wang X."/>
        </authorList>
    </citation>
    <scope>NUCLEOTIDE SEQUENCE [LARGE SCALE GENOMIC DNA]</scope>
    <source>
        <strain evidence="4 5">cv. Chiifu-401-42</strain>
    </source>
</reference>
<organism evidence="4 5">
    <name type="scientific">Brassica campestris</name>
    <name type="common">Field mustard</name>
    <dbReference type="NCBI Taxonomy" id="3711"/>
    <lineage>
        <taxon>Eukaryota</taxon>
        <taxon>Viridiplantae</taxon>
        <taxon>Streptophyta</taxon>
        <taxon>Embryophyta</taxon>
        <taxon>Tracheophyta</taxon>
        <taxon>Spermatophyta</taxon>
        <taxon>Magnoliopsida</taxon>
        <taxon>eudicotyledons</taxon>
        <taxon>Gunneridae</taxon>
        <taxon>Pentapetalae</taxon>
        <taxon>rosids</taxon>
        <taxon>malvids</taxon>
        <taxon>Brassicales</taxon>
        <taxon>Brassicaceae</taxon>
        <taxon>Brassiceae</taxon>
        <taxon>Brassica</taxon>
    </lineage>
</organism>
<evidence type="ECO:0000259" key="3">
    <source>
        <dbReference type="PROSITE" id="PS50102"/>
    </source>
</evidence>
<protein>
    <recommendedName>
        <fullName evidence="3">RRM domain-containing protein</fullName>
    </recommendedName>
</protein>
<dbReference type="Gene3D" id="3.30.70.330">
    <property type="match status" value="2"/>
</dbReference>
<reference evidence="4 5" key="1">
    <citation type="journal article" date="2011" name="Nat. Genet.">
        <title>The genome of the mesopolyploid crop species Brassica rapa.</title>
        <authorList>
            <consortium name="Brassica rapa Genome Sequencing Project Consortium"/>
            <person name="Wang X."/>
            <person name="Wang H."/>
            <person name="Wang J."/>
            <person name="Sun R."/>
            <person name="Wu J."/>
            <person name="Liu S."/>
            <person name="Bai Y."/>
            <person name="Mun J.H."/>
            <person name="Bancroft I."/>
            <person name="Cheng F."/>
            <person name="Huang S."/>
            <person name="Li X."/>
            <person name="Hua W."/>
            <person name="Wang J."/>
            <person name="Wang X."/>
            <person name="Freeling M."/>
            <person name="Pires J.C."/>
            <person name="Paterson A.H."/>
            <person name="Chalhoub B."/>
            <person name="Wang B."/>
            <person name="Hayward A."/>
            <person name="Sharpe A.G."/>
            <person name="Park B.S."/>
            <person name="Weisshaar B."/>
            <person name="Liu B."/>
            <person name="Li B."/>
            <person name="Liu B."/>
            <person name="Tong C."/>
            <person name="Song C."/>
            <person name="Duran C."/>
            <person name="Peng C."/>
            <person name="Geng C."/>
            <person name="Koh C."/>
            <person name="Lin C."/>
            <person name="Edwards D."/>
            <person name="Mu D."/>
            <person name="Shen D."/>
            <person name="Soumpourou E."/>
            <person name="Li F."/>
            <person name="Fraser F."/>
            <person name="Conant G."/>
            <person name="Lassalle G."/>
            <person name="King G.J."/>
            <person name="Bonnema G."/>
            <person name="Tang H."/>
            <person name="Wang H."/>
            <person name="Belcram H."/>
            <person name="Zhou H."/>
            <person name="Hirakawa H."/>
            <person name="Abe H."/>
            <person name="Guo H."/>
            <person name="Wang H."/>
            <person name="Jin H."/>
            <person name="Parkin I.A."/>
            <person name="Batley J."/>
            <person name="Kim J.S."/>
            <person name="Just J."/>
            <person name="Li J."/>
            <person name="Xu J."/>
            <person name="Deng J."/>
            <person name="Kim J.A."/>
            <person name="Li J."/>
            <person name="Yu J."/>
            <person name="Meng J."/>
            <person name="Wang J."/>
            <person name="Min J."/>
            <person name="Poulain J."/>
            <person name="Wang J."/>
            <person name="Hatakeyama K."/>
            <person name="Wu K."/>
            <person name="Wang L."/>
            <person name="Fang L."/>
            <person name="Trick M."/>
            <person name="Links M.G."/>
            <person name="Zhao M."/>
            <person name="Jin M."/>
            <person name="Ramchiary N."/>
            <person name="Drou N."/>
            <person name="Berkman P.J."/>
            <person name="Cai Q."/>
            <person name="Huang Q."/>
            <person name="Li R."/>
            <person name="Tabata S."/>
            <person name="Cheng S."/>
            <person name="Zhang S."/>
            <person name="Zhang S."/>
            <person name="Huang S."/>
            <person name="Sato S."/>
            <person name="Sun S."/>
            <person name="Kwon S.J."/>
            <person name="Choi S.R."/>
            <person name="Lee T.H."/>
            <person name="Fan W."/>
            <person name="Zhao X."/>
            <person name="Tan X."/>
            <person name="Xu X."/>
            <person name="Wang Y."/>
            <person name="Qiu Y."/>
            <person name="Yin Y."/>
            <person name="Li Y."/>
            <person name="Du Y."/>
            <person name="Liao Y."/>
            <person name="Lim Y."/>
            <person name="Narusaka Y."/>
            <person name="Wang Y."/>
            <person name="Wang Z."/>
            <person name="Li Z."/>
            <person name="Wang Z."/>
            <person name="Xiong Z."/>
            <person name="Zhang Z."/>
        </authorList>
    </citation>
    <scope>NUCLEOTIDE SEQUENCE [LARGE SCALE GENOMIC DNA]</scope>
    <source>
        <strain evidence="4 5">cv. Chiifu-401-42</strain>
    </source>
</reference>
<evidence type="ECO:0000256" key="1">
    <source>
        <dbReference type="PROSITE-ProRule" id="PRU00176"/>
    </source>
</evidence>
<keyword evidence="1" id="KW-0694">RNA-binding</keyword>
<evidence type="ECO:0000313" key="5">
    <source>
        <dbReference type="Proteomes" id="UP000011750"/>
    </source>
</evidence>
<dbReference type="EnsemblPlants" id="Bra036514.1">
    <property type="protein sequence ID" value="Bra036514.1-P"/>
    <property type="gene ID" value="Bra036514"/>
</dbReference>
<dbReference type="STRING" id="51351.M4F605"/>
<dbReference type="PROSITE" id="PS50102">
    <property type="entry name" value="RRM"/>
    <property type="match status" value="1"/>
</dbReference>
<dbReference type="SUPFAM" id="SSF54928">
    <property type="entry name" value="RNA-binding domain, RBD"/>
    <property type="match status" value="1"/>
</dbReference>
<dbReference type="Proteomes" id="UP000011750">
    <property type="component" value="Chromosome A09"/>
</dbReference>
<dbReference type="Pfam" id="PF00076">
    <property type="entry name" value="RRM_1"/>
    <property type="match status" value="1"/>
</dbReference>
<dbReference type="InParanoid" id="M4F605"/>
<dbReference type="InterPro" id="IPR012677">
    <property type="entry name" value="Nucleotide-bd_a/b_plait_sf"/>
</dbReference>
<dbReference type="eggNOG" id="KOG0118">
    <property type="taxonomic scope" value="Eukaryota"/>
</dbReference>
<dbReference type="OMA" id="FAMQPVF"/>
<evidence type="ECO:0000313" key="4">
    <source>
        <dbReference type="EnsemblPlants" id="Bra036514.1-P"/>
    </source>
</evidence>
<feature type="domain" description="RRM" evidence="3">
    <location>
        <begin position="158"/>
        <end position="238"/>
    </location>
</feature>
<dbReference type="AlphaFoldDB" id="M4F605"/>
<keyword evidence="5" id="KW-1185">Reference proteome</keyword>
<accession>M4F605</accession>
<dbReference type="HOGENOM" id="CLU_042473_0_0_1"/>
<feature type="region of interest" description="Disordered" evidence="2">
    <location>
        <begin position="1"/>
        <end position="62"/>
    </location>
</feature>